<dbReference type="EMBL" id="AOGK01000005">
    <property type="protein sequence ID" value="MDG5975223.1"/>
    <property type="molecule type" value="Genomic_DNA"/>
</dbReference>
<feature type="chain" id="PRO_5040777127" evidence="1">
    <location>
        <begin position="23"/>
        <end position="73"/>
    </location>
</feature>
<comment type="caution">
    <text evidence="3">The sequence shown here is derived from an EMBL/GenBank/DDBJ whole genome shotgun (WGS) entry which is preliminary data.</text>
</comment>
<dbReference type="AlphaFoldDB" id="A0A9X4P321"/>
<keyword evidence="3" id="KW-0449">Lipoprotein</keyword>
<keyword evidence="1" id="KW-0732">Signal</keyword>
<dbReference type="InterPro" id="IPR025362">
    <property type="entry name" value="DUF4266"/>
</dbReference>
<evidence type="ECO:0000313" key="3">
    <source>
        <dbReference type="EMBL" id="MDG5975223.1"/>
    </source>
</evidence>
<feature type="domain" description="DUF4266" evidence="2">
    <location>
        <begin position="24"/>
        <end position="73"/>
    </location>
</feature>
<dbReference type="OrthoDB" id="5574393at2"/>
<proteinExistence type="predicted"/>
<accession>A0A9X4P321</accession>
<protein>
    <submittedName>
        <fullName evidence="3">Lipoprotein</fullName>
    </submittedName>
</protein>
<evidence type="ECO:0000313" key="4">
    <source>
        <dbReference type="Proteomes" id="UP001152876"/>
    </source>
</evidence>
<evidence type="ECO:0000259" key="2">
    <source>
        <dbReference type="Pfam" id="PF14086"/>
    </source>
</evidence>
<reference evidence="3" key="1">
    <citation type="submission" date="2013-01" db="EMBL/GenBank/DDBJ databases">
        <title>Genome draft of Hydrogenophaga taeniospiralis 2K1.</title>
        <authorList>
            <person name="Gomila M."/>
            <person name="Lalucat J."/>
        </authorList>
    </citation>
    <scope>NUCLEOTIDE SEQUENCE</scope>
    <source>
        <strain evidence="3">CCUG 15921</strain>
    </source>
</reference>
<feature type="signal peptide" evidence="1">
    <location>
        <begin position="1"/>
        <end position="22"/>
    </location>
</feature>
<organism evidence="3 4">
    <name type="scientific">Hydrogenophaga taeniospiralis CCUG 15921</name>
    <dbReference type="NCBI Taxonomy" id="1281780"/>
    <lineage>
        <taxon>Bacteria</taxon>
        <taxon>Pseudomonadati</taxon>
        <taxon>Pseudomonadota</taxon>
        <taxon>Betaproteobacteria</taxon>
        <taxon>Burkholderiales</taxon>
        <taxon>Comamonadaceae</taxon>
        <taxon>Hydrogenophaga</taxon>
    </lineage>
</organism>
<name>A0A9X4P321_9BURK</name>
<dbReference type="Pfam" id="PF14086">
    <property type="entry name" value="DUF4266"/>
    <property type="match status" value="1"/>
</dbReference>
<dbReference type="PROSITE" id="PS51257">
    <property type="entry name" value="PROKAR_LIPOPROTEIN"/>
    <property type="match status" value="1"/>
</dbReference>
<sequence length="73" mass="7516">MKPTLCISACLLLLLGGCGNLGQVNPWEKGNLAKPSMSFDGDPLDQRIEQHIYGSKENSSGGYGVGGGGCGCN</sequence>
<dbReference type="Proteomes" id="UP001152876">
    <property type="component" value="Unassembled WGS sequence"/>
</dbReference>
<dbReference type="RefSeq" id="WP_068167207.1">
    <property type="nucleotide sequence ID" value="NZ_AOGK01000005.1"/>
</dbReference>
<evidence type="ECO:0000256" key="1">
    <source>
        <dbReference type="SAM" id="SignalP"/>
    </source>
</evidence>
<gene>
    <name evidence="3" type="ORF">H010_08196</name>
</gene>
<keyword evidence="4" id="KW-1185">Reference proteome</keyword>